<dbReference type="Pfam" id="PF00756">
    <property type="entry name" value="Esterase"/>
    <property type="match status" value="1"/>
</dbReference>
<organism evidence="2 3">
    <name type="scientific">Sediminibacterium ginsengisoli</name>
    <dbReference type="NCBI Taxonomy" id="413434"/>
    <lineage>
        <taxon>Bacteria</taxon>
        <taxon>Pseudomonadati</taxon>
        <taxon>Bacteroidota</taxon>
        <taxon>Chitinophagia</taxon>
        <taxon>Chitinophagales</taxon>
        <taxon>Chitinophagaceae</taxon>
        <taxon>Sediminibacterium</taxon>
    </lineage>
</organism>
<name>A0A1T4NH67_9BACT</name>
<dbReference type="Proteomes" id="UP000190888">
    <property type="component" value="Unassembled WGS sequence"/>
</dbReference>
<keyword evidence="1" id="KW-0732">Signal</keyword>
<dbReference type="PANTHER" id="PTHR48098">
    <property type="entry name" value="ENTEROCHELIN ESTERASE-RELATED"/>
    <property type="match status" value="1"/>
</dbReference>
<dbReference type="STRING" id="413434.SAMN04488132_104253"/>
<accession>A0A1T4NH67</accession>
<feature type="chain" id="PRO_5013318407" evidence="1">
    <location>
        <begin position="20"/>
        <end position="486"/>
    </location>
</feature>
<proteinExistence type="predicted"/>
<reference evidence="2 3" key="1">
    <citation type="submission" date="2017-02" db="EMBL/GenBank/DDBJ databases">
        <authorList>
            <person name="Peterson S.W."/>
        </authorList>
    </citation>
    <scope>NUCLEOTIDE SEQUENCE [LARGE SCALE GENOMIC DNA]</scope>
    <source>
        <strain evidence="2 3">DSM 22335</strain>
    </source>
</reference>
<feature type="signal peptide" evidence="1">
    <location>
        <begin position="1"/>
        <end position="19"/>
    </location>
</feature>
<gene>
    <name evidence="2" type="ORF">SAMN04488132_104253</name>
</gene>
<keyword evidence="3" id="KW-1185">Reference proteome</keyword>
<dbReference type="InterPro" id="IPR029058">
    <property type="entry name" value="AB_hydrolase_fold"/>
</dbReference>
<evidence type="ECO:0000256" key="1">
    <source>
        <dbReference type="SAM" id="SignalP"/>
    </source>
</evidence>
<evidence type="ECO:0000313" key="2">
    <source>
        <dbReference type="EMBL" id="SJZ78505.1"/>
    </source>
</evidence>
<dbReference type="AlphaFoldDB" id="A0A1T4NH67"/>
<dbReference type="PANTHER" id="PTHR48098:SF3">
    <property type="entry name" value="IRON(III) ENTEROBACTIN ESTERASE"/>
    <property type="match status" value="1"/>
</dbReference>
<dbReference type="SUPFAM" id="SSF53474">
    <property type="entry name" value="alpha/beta-Hydrolases"/>
    <property type="match status" value="1"/>
</dbReference>
<dbReference type="InterPro" id="IPR050583">
    <property type="entry name" value="Mycobacterial_A85_antigen"/>
</dbReference>
<dbReference type="InterPro" id="IPR000801">
    <property type="entry name" value="Esterase-like"/>
</dbReference>
<protein>
    <submittedName>
        <fullName evidence="2">Putative esterase</fullName>
    </submittedName>
</protein>
<dbReference type="PROSITE" id="PS51257">
    <property type="entry name" value="PROKAR_LIPOPROTEIN"/>
    <property type="match status" value="1"/>
</dbReference>
<evidence type="ECO:0000313" key="3">
    <source>
        <dbReference type="Proteomes" id="UP000190888"/>
    </source>
</evidence>
<sequence>MKKLLFAAFLIAVSVSCFAQVKFKVHIDTSIHKTFTGRLYVYTTTDTARGVPDQVNYKQPLFATQVANWQALQTIVLDDNAEAYSVKPSQMKPGYYKAAAVIDADIDTRGTFNPGNAYSRKDILFYVNEKGETNVHININSLIGQPRFKESDTLKLINLKSDLLSSFHNKDVFLQASVVLPKEYLSNPETRFPVVYVIPGWGGSHLDVMGPNPRKRYGFDKGAPKIFVYLNSETQTRWGLHSFVDSRVNGPWGKALVEELLPYIRKNFRGTESPEKTFVIGQSSGGYPSLWLFTAYPKAFGGGWAVSPDPVDFSSFIGTNIYAKNANIYTDEQGSERGFFLTNGRFESTIREWVKQEMFEVDGGQNQAFEAEFGKLDARTGKPKLLFNRQTGTVDPKVVEEWKMYDMGLWIEKNWKKYKKELSGKIHVFAGADDNFYLNKSVEAFKLKAQKAGADAVIEIIPGANHFNVWTSPGFIERMHKEMDGK</sequence>
<dbReference type="OrthoDB" id="9768282at2"/>
<dbReference type="RefSeq" id="WP_078831220.1">
    <property type="nucleotide sequence ID" value="NZ_FUWH01000004.1"/>
</dbReference>
<dbReference type="Gene3D" id="3.40.50.1820">
    <property type="entry name" value="alpha/beta hydrolase"/>
    <property type="match status" value="1"/>
</dbReference>
<dbReference type="EMBL" id="FUWH01000004">
    <property type="protein sequence ID" value="SJZ78505.1"/>
    <property type="molecule type" value="Genomic_DNA"/>
</dbReference>